<organism evidence="5 6">
    <name type="scientific">Arthrobacter ginkgonis</name>
    <dbReference type="NCBI Taxonomy" id="1630594"/>
    <lineage>
        <taxon>Bacteria</taxon>
        <taxon>Bacillati</taxon>
        <taxon>Actinomycetota</taxon>
        <taxon>Actinomycetes</taxon>
        <taxon>Micrococcales</taxon>
        <taxon>Micrococcaceae</taxon>
        <taxon>Arthrobacter</taxon>
    </lineage>
</organism>
<evidence type="ECO:0000256" key="1">
    <source>
        <dbReference type="ARBA" id="ARBA00022630"/>
    </source>
</evidence>
<keyword evidence="1" id="KW-0285">Flavoprotein</keyword>
<dbReference type="PANTHER" id="PTHR43408">
    <property type="entry name" value="FMN REDUCTASE (NADPH)"/>
    <property type="match status" value="1"/>
</dbReference>
<keyword evidence="3" id="KW-0560">Oxidoreductase</keyword>
<reference evidence="6" key="1">
    <citation type="journal article" date="2019" name="Int. J. Syst. Evol. Microbiol.">
        <title>The Global Catalogue of Microorganisms (GCM) 10K type strain sequencing project: providing services to taxonomists for standard genome sequencing and annotation.</title>
        <authorList>
            <consortium name="The Broad Institute Genomics Platform"/>
            <consortium name="The Broad Institute Genome Sequencing Center for Infectious Disease"/>
            <person name="Wu L."/>
            <person name="Ma J."/>
        </authorList>
    </citation>
    <scope>NUCLEOTIDE SEQUENCE [LARGE SCALE GENOMIC DNA]</scope>
    <source>
        <strain evidence="6">JCM 30742</strain>
    </source>
</reference>
<evidence type="ECO:0000256" key="3">
    <source>
        <dbReference type="ARBA" id="ARBA00023002"/>
    </source>
</evidence>
<feature type="domain" description="NADPH-dependent FMN reductase-like" evidence="4">
    <location>
        <begin position="3"/>
        <end position="135"/>
    </location>
</feature>
<comment type="caution">
    <text evidence="5">The sequence shown here is derived from an EMBL/GenBank/DDBJ whole genome shotgun (WGS) entry which is preliminary data.</text>
</comment>
<dbReference type="InterPro" id="IPR029039">
    <property type="entry name" value="Flavoprotein-like_sf"/>
</dbReference>
<name>A0ABP7C1N5_9MICC</name>
<evidence type="ECO:0000313" key="5">
    <source>
        <dbReference type="EMBL" id="GAA3676677.1"/>
    </source>
</evidence>
<keyword evidence="2" id="KW-0288">FMN</keyword>
<dbReference type="Proteomes" id="UP001500752">
    <property type="component" value="Unassembled WGS sequence"/>
</dbReference>
<gene>
    <name evidence="5" type="ORF">GCM10023081_13720</name>
</gene>
<dbReference type="PANTHER" id="PTHR43408:SF2">
    <property type="entry name" value="FMN REDUCTASE (NADPH)"/>
    <property type="match status" value="1"/>
</dbReference>
<evidence type="ECO:0000256" key="2">
    <source>
        <dbReference type="ARBA" id="ARBA00022643"/>
    </source>
</evidence>
<dbReference type="EMBL" id="BAABEO010000009">
    <property type="protein sequence ID" value="GAA3676677.1"/>
    <property type="molecule type" value="Genomic_DNA"/>
</dbReference>
<dbReference type="Gene3D" id="3.40.50.360">
    <property type="match status" value="1"/>
</dbReference>
<protein>
    <submittedName>
        <fullName evidence="5">NAD(P)H-dependent oxidoreductase</fullName>
    </submittedName>
</protein>
<dbReference type="InterPro" id="IPR051814">
    <property type="entry name" value="NAD(P)H-dep_FMN_reductase"/>
</dbReference>
<dbReference type="SUPFAM" id="SSF52218">
    <property type="entry name" value="Flavoproteins"/>
    <property type="match status" value="1"/>
</dbReference>
<dbReference type="InterPro" id="IPR005025">
    <property type="entry name" value="FMN_Rdtase-like_dom"/>
</dbReference>
<proteinExistence type="predicted"/>
<evidence type="ECO:0000259" key="4">
    <source>
        <dbReference type="Pfam" id="PF03358"/>
    </source>
</evidence>
<sequence length="177" mass="18953">MTSITVLVGNPKPASRTLRVCRAVAERIATAVPRPVVNEIDLADHAPRLFAWPDEGMAELSRLVAESDVVVVGSPTYKGTYTGMLKAFLDRYPKLGLDGVVAVPVMTGADLSHYLGPDVHLRSLLVELGACAPSPALYFTVPRMAELELVLDDWAARSLPHLAAATAVRRAGVLGRD</sequence>
<dbReference type="Pfam" id="PF03358">
    <property type="entry name" value="FMN_red"/>
    <property type="match status" value="1"/>
</dbReference>
<evidence type="ECO:0000313" key="6">
    <source>
        <dbReference type="Proteomes" id="UP001500752"/>
    </source>
</evidence>
<accession>A0ABP7C1N5</accession>
<keyword evidence="6" id="KW-1185">Reference proteome</keyword>
<dbReference type="RefSeq" id="WP_345149522.1">
    <property type="nucleotide sequence ID" value="NZ_BAABEO010000009.1"/>
</dbReference>